<protein>
    <submittedName>
        <fullName evidence="1">Uncharacterized protein</fullName>
    </submittedName>
</protein>
<dbReference type="RefSeq" id="WP_061663860.1">
    <property type="nucleotide sequence ID" value="NZ_LOMO01000223.1"/>
</dbReference>
<reference evidence="1 2" key="1">
    <citation type="submission" date="2015-12" db="EMBL/GenBank/DDBJ databases">
        <title>Bacillus cereus Group isolate.</title>
        <authorList>
            <person name="Kovac J."/>
        </authorList>
    </citation>
    <scope>NUCLEOTIDE SEQUENCE [LARGE SCALE GENOMIC DNA]</scope>
    <source>
        <strain evidence="1 2">FSL K6-0073</strain>
    </source>
</reference>
<accession>A0A9X0SLK1</accession>
<evidence type="ECO:0000313" key="1">
    <source>
        <dbReference type="EMBL" id="KXY31203.1"/>
    </source>
</evidence>
<gene>
    <name evidence="1" type="ORF">AT268_17695</name>
</gene>
<dbReference type="EMBL" id="LOMO01000223">
    <property type="protein sequence ID" value="KXY31203.1"/>
    <property type="molecule type" value="Genomic_DNA"/>
</dbReference>
<comment type="caution">
    <text evidence="1">The sequence shown here is derived from an EMBL/GenBank/DDBJ whole genome shotgun (WGS) entry which is preliminary data.</text>
</comment>
<dbReference type="Proteomes" id="UP000075476">
    <property type="component" value="Unassembled WGS sequence"/>
</dbReference>
<evidence type="ECO:0000313" key="2">
    <source>
        <dbReference type="Proteomes" id="UP000075476"/>
    </source>
</evidence>
<proteinExistence type="predicted"/>
<sequence>MKLDITLPETDLRARNHLRYIIFCHKFHNVSIVDLCNKSQLHYQQFKRAIKGESSYRSQTSVGQRLVASLPWDVTEEMIQESLQLLDDIAEKLKQFDKIQESEKLQGGDSHE</sequence>
<name>A0A9X0SLK1_BACCE</name>
<dbReference type="AlphaFoldDB" id="A0A9X0SLK1"/>
<organism evidence="1 2">
    <name type="scientific">Bacillus cereus</name>
    <dbReference type="NCBI Taxonomy" id="1396"/>
    <lineage>
        <taxon>Bacteria</taxon>
        <taxon>Bacillati</taxon>
        <taxon>Bacillota</taxon>
        <taxon>Bacilli</taxon>
        <taxon>Bacillales</taxon>
        <taxon>Bacillaceae</taxon>
        <taxon>Bacillus</taxon>
        <taxon>Bacillus cereus group</taxon>
    </lineage>
</organism>